<name>A0A3D9DR13_9FLAO</name>
<dbReference type="Proteomes" id="UP000257030">
    <property type="component" value="Unassembled WGS sequence"/>
</dbReference>
<sequence length="65" mass="7663">MKNNFQLILFILAFAFAGLLFSAIIILFIKHFPLGEKRNMDLFLIALAIVSMYYIVKWIIKKIKR</sequence>
<organism evidence="2 3">
    <name type="scientific">Chryseobacterium elymi</name>
    <dbReference type="NCBI Taxonomy" id="395936"/>
    <lineage>
        <taxon>Bacteria</taxon>
        <taxon>Pseudomonadati</taxon>
        <taxon>Bacteroidota</taxon>
        <taxon>Flavobacteriia</taxon>
        <taxon>Flavobacteriales</taxon>
        <taxon>Weeksellaceae</taxon>
        <taxon>Chryseobacterium group</taxon>
        <taxon>Chryseobacterium</taxon>
    </lineage>
</organism>
<evidence type="ECO:0000313" key="3">
    <source>
        <dbReference type="Proteomes" id="UP000257030"/>
    </source>
</evidence>
<comment type="caution">
    <text evidence="2">The sequence shown here is derived from an EMBL/GenBank/DDBJ whole genome shotgun (WGS) entry which is preliminary data.</text>
</comment>
<dbReference type="EMBL" id="QNUH01000001">
    <property type="protein sequence ID" value="REC80462.1"/>
    <property type="molecule type" value="Genomic_DNA"/>
</dbReference>
<reference evidence="2 3" key="1">
    <citation type="journal article" date="2010" name="Syst. Appl. Microbiol.">
        <title>Four new species of Chryseobacterium from the rhizosphere of coastal sand dune plants, Chryseobacterium elymi sp. nov., Chryseobacterium hagamense sp. nov., Chryseobacterium lathyri sp. nov. and Chryseobacterium rhizosphaerae sp. nov.</title>
        <authorList>
            <person name="Cho S.H."/>
            <person name="Lee K.S."/>
            <person name="Shin D.S."/>
            <person name="Han J.H."/>
            <person name="Park K.S."/>
            <person name="Lee C.H."/>
            <person name="Park K.H."/>
            <person name="Kim S.B."/>
        </authorList>
    </citation>
    <scope>NUCLEOTIDE SEQUENCE [LARGE SCALE GENOMIC DNA]</scope>
    <source>
        <strain evidence="2 3">KCTC 22547</strain>
    </source>
</reference>
<keyword evidence="1" id="KW-0472">Membrane</keyword>
<dbReference type="AlphaFoldDB" id="A0A3D9DR13"/>
<keyword evidence="1" id="KW-1133">Transmembrane helix</keyword>
<keyword evidence="1" id="KW-0812">Transmembrane</keyword>
<evidence type="ECO:0000256" key="1">
    <source>
        <dbReference type="SAM" id="Phobius"/>
    </source>
</evidence>
<protein>
    <submittedName>
        <fullName evidence="2">Uncharacterized protein</fullName>
    </submittedName>
</protein>
<feature type="transmembrane region" description="Helical" evidence="1">
    <location>
        <begin position="42"/>
        <end position="60"/>
    </location>
</feature>
<accession>A0A3D9DR13</accession>
<gene>
    <name evidence="2" type="ORF">DRF60_01765</name>
</gene>
<keyword evidence="3" id="KW-1185">Reference proteome</keyword>
<proteinExistence type="predicted"/>
<evidence type="ECO:0000313" key="2">
    <source>
        <dbReference type="EMBL" id="REC80462.1"/>
    </source>
</evidence>
<feature type="transmembrane region" description="Helical" evidence="1">
    <location>
        <begin position="7"/>
        <end position="30"/>
    </location>
</feature>